<feature type="domain" description="HTH araC/xylS-type" evidence="4">
    <location>
        <begin position="182"/>
        <end position="280"/>
    </location>
</feature>
<evidence type="ECO:0000256" key="3">
    <source>
        <dbReference type="ARBA" id="ARBA00023163"/>
    </source>
</evidence>
<proteinExistence type="predicted"/>
<dbReference type="Pfam" id="PF12833">
    <property type="entry name" value="HTH_18"/>
    <property type="match status" value="1"/>
</dbReference>
<dbReference type="Gene3D" id="2.60.120.10">
    <property type="entry name" value="Jelly Rolls"/>
    <property type="match status" value="1"/>
</dbReference>
<keyword evidence="2" id="KW-0238">DNA-binding</keyword>
<keyword evidence="3" id="KW-0804">Transcription</keyword>
<dbReference type="SMART" id="SM00342">
    <property type="entry name" value="HTH_ARAC"/>
    <property type="match status" value="1"/>
</dbReference>
<dbReference type="SUPFAM" id="SSF51215">
    <property type="entry name" value="Regulatory protein AraC"/>
    <property type="match status" value="1"/>
</dbReference>
<dbReference type="InterPro" id="IPR018060">
    <property type="entry name" value="HTH_AraC"/>
</dbReference>
<dbReference type="InterPro" id="IPR014710">
    <property type="entry name" value="RmlC-like_jellyroll"/>
</dbReference>
<evidence type="ECO:0000313" key="6">
    <source>
        <dbReference type="Proteomes" id="UP001204814"/>
    </source>
</evidence>
<comment type="caution">
    <text evidence="5">The sequence shown here is derived from an EMBL/GenBank/DDBJ whole genome shotgun (WGS) entry which is preliminary data.</text>
</comment>
<sequence>MVKYEKIESDGKLPIKLIRFINDLNGPIEKHWHNSIEIVVPLSGKGSAWINGKTYDYVGMNLNEGGHDIFIVNSKSIHSFESYKEDIPYYGYVLQINYDFLKTVYFQIDQINFIQHPGHQISRKVKQMIWELDETYQCQSEYKNALIMSKIYEIIFYLLENATSSKENCVENKSEKNKKRITEIVNYIGQHYQDDLCIQDIANHFSISNNHLSKLFKENLNITVKTYLTSVRIKYVKKDLLETDLPLIDIAISNGFPNLKSLNREMEKACNMTASKYRKTVKKVKNM</sequence>
<dbReference type="Pfam" id="PF02311">
    <property type="entry name" value="AraC_binding"/>
    <property type="match status" value="1"/>
</dbReference>
<dbReference type="SUPFAM" id="SSF46689">
    <property type="entry name" value="Homeodomain-like"/>
    <property type="match status" value="2"/>
</dbReference>
<dbReference type="InterPro" id="IPR003313">
    <property type="entry name" value="AraC-bd"/>
</dbReference>
<keyword evidence="1" id="KW-0805">Transcription regulation</keyword>
<dbReference type="GO" id="GO:0043565">
    <property type="term" value="F:sequence-specific DNA binding"/>
    <property type="evidence" value="ECO:0007669"/>
    <property type="project" value="InterPro"/>
</dbReference>
<dbReference type="RefSeq" id="WP_117346481.1">
    <property type="nucleotide sequence ID" value="NZ_JAJDKX010000021.1"/>
</dbReference>
<reference evidence="5" key="1">
    <citation type="submission" date="2022-06" db="EMBL/GenBank/DDBJ databases">
        <title>Isolation of gut microbiota from human fecal samples.</title>
        <authorList>
            <person name="Pamer E.G."/>
            <person name="Barat B."/>
            <person name="Waligurski E."/>
            <person name="Medina S."/>
            <person name="Paddock L."/>
            <person name="Mostad J."/>
        </authorList>
    </citation>
    <scope>NUCLEOTIDE SEQUENCE</scope>
    <source>
        <strain evidence="5">DFI.6.24</strain>
    </source>
</reference>
<gene>
    <name evidence="5" type="ORF">NE542_10775</name>
</gene>
<evidence type="ECO:0000259" key="4">
    <source>
        <dbReference type="PROSITE" id="PS01124"/>
    </source>
</evidence>
<dbReference type="InterPro" id="IPR037923">
    <property type="entry name" value="HTH-like"/>
</dbReference>
<dbReference type="GO" id="GO:0003700">
    <property type="term" value="F:DNA-binding transcription factor activity"/>
    <property type="evidence" value="ECO:0007669"/>
    <property type="project" value="InterPro"/>
</dbReference>
<evidence type="ECO:0000256" key="2">
    <source>
        <dbReference type="ARBA" id="ARBA00023125"/>
    </source>
</evidence>
<dbReference type="Proteomes" id="UP001204814">
    <property type="component" value="Unassembled WGS sequence"/>
</dbReference>
<evidence type="ECO:0000313" key="5">
    <source>
        <dbReference type="EMBL" id="MCQ5062298.1"/>
    </source>
</evidence>
<dbReference type="EMBL" id="JANGBO010000011">
    <property type="protein sequence ID" value="MCQ5062298.1"/>
    <property type="molecule type" value="Genomic_DNA"/>
</dbReference>
<dbReference type="Gene3D" id="1.10.10.60">
    <property type="entry name" value="Homeodomain-like"/>
    <property type="match status" value="2"/>
</dbReference>
<evidence type="ECO:0000256" key="1">
    <source>
        <dbReference type="ARBA" id="ARBA00023015"/>
    </source>
</evidence>
<accession>A0AAP2XRJ8</accession>
<dbReference type="PROSITE" id="PS01124">
    <property type="entry name" value="HTH_ARAC_FAMILY_2"/>
    <property type="match status" value="1"/>
</dbReference>
<protein>
    <submittedName>
        <fullName evidence="5">AraC family transcriptional regulator</fullName>
    </submittedName>
</protein>
<organism evidence="5 6">
    <name type="scientific">Faecalibacillus intestinalis</name>
    <dbReference type="NCBI Taxonomy" id="1982626"/>
    <lineage>
        <taxon>Bacteria</taxon>
        <taxon>Bacillati</taxon>
        <taxon>Bacillota</taxon>
        <taxon>Erysipelotrichia</taxon>
        <taxon>Erysipelotrichales</taxon>
        <taxon>Coprobacillaceae</taxon>
        <taxon>Faecalibacillus</taxon>
    </lineage>
</organism>
<name>A0AAP2XRJ8_9FIRM</name>
<dbReference type="InterPro" id="IPR009057">
    <property type="entry name" value="Homeodomain-like_sf"/>
</dbReference>
<dbReference type="PANTHER" id="PTHR43280">
    <property type="entry name" value="ARAC-FAMILY TRANSCRIPTIONAL REGULATOR"/>
    <property type="match status" value="1"/>
</dbReference>
<dbReference type="AlphaFoldDB" id="A0AAP2XRJ8"/>
<dbReference type="PANTHER" id="PTHR43280:SF2">
    <property type="entry name" value="HTH-TYPE TRANSCRIPTIONAL REGULATOR EXSA"/>
    <property type="match status" value="1"/>
</dbReference>